<keyword evidence="6" id="KW-0378">Hydrolase</keyword>
<dbReference type="GO" id="GO:0016887">
    <property type="term" value="F:ATP hydrolysis activity"/>
    <property type="evidence" value="ECO:0007669"/>
    <property type="project" value="InterPro"/>
</dbReference>
<sequence length="244" mass="27501">MEVIKVKNLYHTFDGSNYILKDISLSLKKSESIAIMGPSGSGKSTLLYCLCGMIRASRGEILFLNKDIRSLSTRELNKLYRKNFDFIFQDINLIPVLNVEENIELKNSLIKKRLNIKELEETLDLLNLSGKEKYYPAELSGGQRQKVAIARALLFKPDLIFADEPTGALDTNSSYNVLEEMKKLNDIGTSTIVVTHDPNVAIQMDRVLFLLDGQISQEINKPSIGEILEIFTDLEENKKLGGKD</sequence>
<dbReference type="PROSITE" id="PS50893">
    <property type="entry name" value="ABC_TRANSPORTER_2"/>
    <property type="match status" value="1"/>
</dbReference>
<dbReference type="InterPro" id="IPR017871">
    <property type="entry name" value="ABC_transporter-like_CS"/>
</dbReference>
<keyword evidence="3 6" id="KW-0067">ATP-binding</keyword>
<dbReference type="GO" id="GO:0005524">
    <property type="term" value="F:ATP binding"/>
    <property type="evidence" value="ECO:0007669"/>
    <property type="project" value="UniProtKB-KW"/>
</dbReference>
<dbReference type="PANTHER" id="PTHR24220">
    <property type="entry name" value="IMPORT ATP-BINDING PROTEIN"/>
    <property type="match status" value="1"/>
</dbReference>
<organism evidence="6 7">
    <name type="scientific">Peptoniphilus lacrimalis</name>
    <dbReference type="NCBI Taxonomy" id="33031"/>
    <lineage>
        <taxon>Bacteria</taxon>
        <taxon>Bacillati</taxon>
        <taxon>Bacillota</taxon>
        <taxon>Tissierellia</taxon>
        <taxon>Tissierellales</taxon>
        <taxon>Peptoniphilaceae</taxon>
        <taxon>Peptoniphilus</taxon>
    </lineage>
</organism>
<gene>
    <name evidence="6" type="primary">macB_3</name>
    <name evidence="6" type="ORF">NCTC13149_00730</name>
</gene>
<evidence type="ECO:0000259" key="5">
    <source>
        <dbReference type="PROSITE" id="PS50893"/>
    </source>
</evidence>
<name>A0A379C5M5_9FIRM</name>
<feature type="coiled-coil region" evidence="4">
    <location>
        <begin position="102"/>
        <end position="129"/>
    </location>
</feature>
<dbReference type="PROSITE" id="PS00211">
    <property type="entry name" value="ABC_TRANSPORTER_1"/>
    <property type="match status" value="1"/>
</dbReference>
<dbReference type="GO" id="GO:0022857">
    <property type="term" value="F:transmembrane transporter activity"/>
    <property type="evidence" value="ECO:0007669"/>
    <property type="project" value="TreeGrafter"/>
</dbReference>
<dbReference type="InterPro" id="IPR003439">
    <property type="entry name" value="ABC_transporter-like_ATP-bd"/>
</dbReference>
<reference evidence="6 7" key="1">
    <citation type="submission" date="2018-06" db="EMBL/GenBank/DDBJ databases">
        <authorList>
            <consortium name="Pathogen Informatics"/>
            <person name="Doyle S."/>
        </authorList>
    </citation>
    <scope>NUCLEOTIDE SEQUENCE [LARGE SCALE GENOMIC DNA]</scope>
    <source>
        <strain evidence="6 7">NCTC13149</strain>
    </source>
</reference>
<evidence type="ECO:0000256" key="1">
    <source>
        <dbReference type="ARBA" id="ARBA00022448"/>
    </source>
</evidence>
<evidence type="ECO:0000256" key="2">
    <source>
        <dbReference type="ARBA" id="ARBA00022741"/>
    </source>
</evidence>
<dbReference type="EC" id="3.6.3.-" evidence="6"/>
<keyword evidence="4" id="KW-0175">Coiled coil</keyword>
<protein>
    <submittedName>
        <fullName evidence="6">Macrolide export ATP-binding/permease protein MacB</fullName>
        <ecNumber evidence="6">3.6.3.-</ecNumber>
    </submittedName>
</protein>
<dbReference type="PANTHER" id="PTHR24220:SF692">
    <property type="entry name" value="ABC TRANSPORTER DOMAIN-CONTAINING PROTEIN"/>
    <property type="match status" value="1"/>
</dbReference>
<dbReference type="SUPFAM" id="SSF52540">
    <property type="entry name" value="P-loop containing nucleoside triphosphate hydrolases"/>
    <property type="match status" value="1"/>
</dbReference>
<evidence type="ECO:0000256" key="3">
    <source>
        <dbReference type="ARBA" id="ARBA00022840"/>
    </source>
</evidence>
<keyword evidence="1" id="KW-0813">Transport</keyword>
<evidence type="ECO:0000313" key="6">
    <source>
        <dbReference type="EMBL" id="SUB56917.1"/>
    </source>
</evidence>
<dbReference type="SMART" id="SM00382">
    <property type="entry name" value="AAA"/>
    <property type="match status" value="1"/>
</dbReference>
<evidence type="ECO:0000256" key="4">
    <source>
        <dbReference type="SAM" id="Coils"/>
    </source>
</evidence>
<evidence type="ECO:0000313" key="7">
    <source>
        <dbReference type="Proteomes" id="UP000255517"/>
    </source>
</evidence>
<dbReference type="InterPro" id="IPR003593">
    <property type="entry name" value="AAA+_ATPase"/>
</dbReference>
<dbReference type="EMBL" id="UGSZ01000001">
    <property type="protein sequence ID" value="SUB56917.1"/>
    <property type="molecule type" value="Genomic_DNA"/>
</dbReference>
<keyword evidence="2" id="KW-0547">Nucleotide-binding</keyword>
<dbReference type="OrthoDB" id="9802264at2"/>
<dbReference type="InterPro" id="IPR015854">
    <property type="entry name" value="ABC_transpr_LolD-like"/>
</dbReference>
<proteinExistence type="predicted"/>
<dbReference type="RefSeq" id="WP_019035332.1">
    <property type="nucleotide sequence ID" value="NZ_UGSZ01000001.1"/>
</dbReference>
<dbReference type="InterPro" id="IPR017911">
    <property type="entry name" value="MacB-like_ATP-bd"/>
</dbReference>
<dbReference type="AlphaFoldDB" id="A0A379C5M5"/>
<dbReference type="Proteomes" id="UP000255517">
    <property type="component" value="Unassembled WGS sequence"/>
</dbReference>
<dbReference type="Gene3D" id="3.40.50.300">
    <property type="entry name" value="P-loop containing nucleotide triphosphate hydrolases"/>
    <property type="match status" value="1"/>
</dbReference>
<dbReference type="Pfam" id="PF00005">
    <property type="entry name" value="ABC_tran"/>
    <property type="match status" value="1"/>
</dbReference>
<accession>A0A379C5M5</accession>
<dbReference type="InterPro" id="IPR027417">
    <property type="entry name" value="P-loop_NTPase"/>
</dbReference>
<feature type="domain" description="ABC transporter" evidence="5">
    <location>
        <begin position="4"/>
        <end position="237"/>
    </location>
</feature>
<dbReference type="STRING" id="1122949.GCA_000378725_01728"/>
<dbReference type="GO" id="GO:0005886">
    <property type="term" value="C:plasma membrane"/>
    <property type="evidence" value="ECO:0007669"/>
    <property type="project" value="TreeGrafter"/>
</dbReference>
<dbReference type="CDD" id="cd03255">
    <property type="entry name" value="ABC_MJ0796_LolCDE_FtsE"/>
    <property type="match status" value="1"/>
</dbReference>